<keyword evidence="17" id="KW-1185">Reference proteome</keyword>
<dbReference type="PANTHER" id="PTHR21404:SF3">
    <property type="entry name" value="SMALL RNA 2'-O-METHYLTRANSFERASE"/>
    <property type="match status" value="1"/>
</dbReference>
<evidence type="ECO:0000256" key="5">
    <source>
        <dbReference type="ARBA" id="ARBA00022679"/>
    </source>
</evidence>
<evidence type="ECO:0000259" key="15">
    <source>
        <dbReference type="PROSITE" id="PS50137"/>
    </source>
</evidence>
<evidence type="ECO:0000256" key="3">
    <source>
        <dbReference type="ARBA" id="ARBA00021330"/>
    </source>
</evidence>
<evidence type="ECO:0000256" key="10">
    <source>
        <dbReference type="ARBA" id="ARBA00023158"/>
    </source>
</evidence>
<dbReference type="EMBL" id="OZ019893">
    <property type="protein sequence ID" value="CAK9189951.1"/>
    <property type="molecule type" value="Genomic_DNA"/>
</dbReference>
<feature type="domain" description="DRBM" evidence="15">
    <location>
        <begin position="27"/>
        <end position="114"/>
    </location>
</feature>
<keyword evidence="7" id="KW-0479">Metal-binding</keyword>
<keyword evidence="9 13" id="KW-0694">RNA-binding</keyword>
<comment type="cofactor">
    <cofactor evidence="1">
        <name>Mg(2+)</name>
        <dbReference type="ChEBI" id="CHEBI:18420"/>
    </cofactor>
</comment>
<dbReference type="Proteomes" id="UP001497512">
    <property type="component" value="Chromosome 1"/>
</dbReference>
<keyword evidence="10" id="KW-0943">RNA-mediated gene silencing</keyword>
<evidence type="ECO:0000256" key="2">
    <source>
        <dbReference type="ARBA" id="ARBA00009026"/>
    </source>
</evidence>
<dbReference type="Pfam" id="PF00035">
    <property type="entry name" value="dsrm"/>
    <property type="match status" value="1"/>
</dbReference>
<evidence type="ECO:0000256" key="1">
    <source>
        <dbReference type="ARBA" id="ARBA00001946"/>
    </source>
</evidence>
<organism evidence="16 17">
    <name type="scientific">Sphagnum troendelagicum</name>
    <dbReference type="NCBI Taxonomy" id="128251"/>
    <lineage>
        <taxon>Eukaryota</taxon>
        <taxon>Viridiplantae</taxon>
        <taxon>Streptophyta</taxon>
        <taxon>Embryophyta</taxon>
        <taxon>Bryophyta</taxon>
        <taxon>Sphagnophytina</taxon>
        <taxon>Sphagnopsida</taxon>
        <taxon>Sphagnales</taxon>
        <taxon>Sphagnaceae</taxon>
        <taxon>Sphagnum</taxon>
    </lineage>
</organism>
<comment type="catalytic activity">
    <reaction evidence="12">
        <text>small RNA 3'-end nucleotide + S-adenosyl-L-methionine = small RNA 3'-end 2'-O-methylnucleotide + S-adenosyl-L-homocysteine + H(+)</text>
        <dbReference type="Rhea" id="RHEA:37887"/>
        <dbReference type="Rhea" id="RHEA-COMP:10415"/>
        <dbReference type="Rhea" id="RHEA-COMP:10416"/>
        <dbReference type="ChEBI" id="CHEBI:15378"/>
        <dbReference type="ChEBI" id="CHEBI:57856"/>
        <dbReference type="ChEBI" id="CHEBI:59789"/>
        <dbReference type="ChEBI" id="CHEBI:74896"/>
        <dbReference type="ChEBI" id="CHEBI:74898"/>
        <dbReference type="EC" id="2.1.1.386"/>
    </reaction>
</comment>
<evidence type="ECO:0000256" key="6">
    <source>
        <dbReference type="ARBA" id="ARBA00022691"/>
    </source>
</evidence>
<dbReference type="Gene3D" id="3.30.160.20">
    <property type="match status" value="1"/>
</dbReference>
<evidence type="ECO:0000256" key="14">
    <source>
        <dbReference type="SAM" id="MobiDB-lite"/>
    </source>
</evidence>
<feature type="region of interest" description="Disordered" evidence="14">
    <location>
        <begin position="471"/>
        <end position="497"/>
    </location>
</feature>
<dbReference type="Pfam" id="PF13489">
    <property type="entry name" value="Methyltransf_23"/>
    <property type="match status" value="1"/>
</dbReference>
<evidence type="ECO:0000256" key="13">
    <source>
        <dbReference type="PROSITE-ProRule" id="PRU00266"/>
    </source>
</evidence>
<keyword evidence="4" id="KW-0489">Methyltransferase</keyword>
<dbReference type="Gene3D" id="3.40.50.150">
    <property type="entry name" value="Vaccinia Virus protein VP39"/>
    <property type="match status" value="1"/>
</dbReference>
<dbReference type="EC" id="2.1.1.386" evidence="11"/>
<reference evidence="16 17" key="1">
    <citation type="submission" date="2024-02" db="EMBL/GenBank/DDBJ databases">
        <authorList>
            <consortium name="ELIXIR-Norway"/>
            <consortium name="Elixir Norway"/>
        </authorList>
    </citation>
    <scope>NUCLEOTIDE SEQUENCE [LARGE SCALE GENOMIC DNA]</scope>
</reference>
<gene>
    <name evidence="16" type="ORF">CSSPTR1EN2_LOCUS563</name>
</gene>
<dbReference type="InterPro" id="IPR040870">
    <property type="entry name" value="HEN1_dsRBD2"/>
</dbReference>
<dbReference type="Pfam" id="PF18441">
    <property type="entry name" value="Hen1_Lam_C"/>
    <property type="match status" value="1"/>
</dbReference>
<evidence type="ECO:0000256" key="7">
    <source>
        <dbReference type="ARBA" id="ARBA00022723"/>
    </source>
</evidence>
<evidence type="ECO:0000256" key="11">
    <source>
        <dbReference type="ARBA" id="ARBA00035025"/>
    </source>
</evidence>
<dbReference type="SUPFAM" id="SSF54768">
    <property type="entry name" value="dsRNA-binding domain-like"/>
    <property type="match status" value="1"/>
</dbReference>
<evidence type="ECO:0000256" key="8">
    <source>
        <dbReference type="ARBA" id="ARBA00022842"/>
    </source>
</evidence>
<name>A0ABP0T8T1_9BRYO</name>
<dbReference type="InterPro" id="IPR026610">
    <property type="entry name" value="Hen1"/>
</dbReference>
<sequence>MLTKTSFANVQAWSAGFGSTFMKIMSTPKAKLHQVYANTGKRCVYETRAVVVEQAAPVVSPDGLLDFTGVKEERPTFECTLHLPDGSTFLSGSFSRKKDAEQEAARLALQKLGVVYDAGPKISTVHEKWELLSLKVQSAFADQMVLSYKPLVEHFRLAVKRKDSRHGQVPVTVLTALDTKIMSQCKSIDHLAEISAAFAAALVSMAVSASPSLQLSDDGLWISRTDPFSEKVVIELLHRREDLKVQAGFHTKEKLQFKAINIPASAERAVTAIELTVDEDAYYLDVLAHELGVPDAGHVLMTRAITKAPSGARLYSPLVKMPPNILVPTRTPLDTEWIGAVGKDCMLQATCWHPEGTTKNERASFLIGHPVHGNAILACVGSSWQSEGKCDCSDITLNLYHRLMLGRSPRGAYKLSRQSALVPDLPTVYNCRTQWRGAYPRSLLTDFFQQHHLPEPRFVCTYPASDSDGGSCDLEDSKQVDSNNGSINQKDAKDHHSEAVAQGPFRYAVWVTSDGEQNSMFFESQGYHKTRYDASQSAALKVMAHYSTWCDANIPGYVGTQKPLNYLKSSEDDHCKSLECQAVKNNAPMNNPAGMTSNISTSVGLSAIKDIEYQVVAEDDEVGGTPPAGSMVSVSFSVHMVKDAAGCTSSGRNDNIDNIILEEQSEFEFELGTGAVIGEFEVCVINARVGQTLSFLRPAPPVNFLLATQDKLSQPVCGDGLLKYTVKLNKYMEAPEERMESAHFSPPLSKQRNEFARNIIKALEPKFLVDLGCGSGSLLEAILEQPLGLEHIVGVDTSHKGLIRAAKALQGTLTNPKSNPGFPWPSIQKISLYEGSIADVDPHLHAPDLATCIEVVEHMDPEPLEKLGESILGSLKPQVWMVSTPNAEYNPILQGSTWDPATNSLQKKKNWLLLDDSLSGESIDTVEQDRYVKDTKPPKFRNDDHRFEWTRLEFREWACKLAAQFNYQVSFSGVGGDGHDDSGPGFASQIAIFAVYSLSVELPGTKWGNPSASSCSNLSNATEVTVVNSVQICSESKRKSVQEKPYTELWRWTPSA</sequence>
<dbReference type="InterPro" id="IPR040813">
    <property type="entry name" value="Hen1_Lam_C"/>
</dbReference>
<dbReference type="PROSITE" id="PS50137">
    <property type="entry name" value="DS_RBD"/>
    <property type="match status" value="1"/>
</dbReference>
<evidence type="ECO:0000313" key="17">
    <source>
        <dbReference type="Proteomes" id="UP001497512"/>
    </source>
</evidence>
<protein>
    <recommendedName>
        <fullName evidence="3">Small RNA 2'-O-methyltransferase</fullName>
        <ecNumber evidence="11">2.1.1.386</ecNumber>
    </recommendedName>
</protein>
<dbReference type="PANTHER" id="PTHR21404">
    <property type="entry name" value="HEN1"/>
    <property type="match status" value="1"/>
</dbReference>
<evidence type="ECO:0000256" key="12">
    <source>
        <dbReference type="ARBA" id="ARBA00048418"/>
    </source>
</evidence>
<proteinExistence type="inferred from homology"/>
<evidence type="ECO:0000313" key="16">
    <source>
        <dbReference type="EMBL" id="CAK9189951.1"/>
    </source>
</evidence>
<dbReference type="Pfam" id="PF17842">
    <property type="entry name" value="dsRBD2"/>
    <property type="match status" value="1"/>
</dbReference>
<comment type="similarity">
    <text evidence="2">Belongs to the methyltransferase superfamily. HEN1 family.</text>
</comment>
<evidence type="ECO:0000256" key="4">
    <source>
        <dbReference type="ARBA" id="ARBA00022603"/>
    </source>
</evidence>
<dbReference type="SUPFAM" id="SSF53335">
    <property type="entry name" value="S-adenosyl-L-methionine-dependent methyltransferases"/>
    <property type="match status" value="1"/>
</dbReference>
<feature type="compositionally biased region" description="Polar residues" evidence="14">
    <location>
        <begin position="480"/>
        <end position="489"/>
    </location>
</feature>
<keyword evidence="5" id="KW-0808">Transferase</keyword>
<keyword evidence="6" id="KW-0949">S-adenosyl-L-methionine</keyword>
<accession>A0ABP0T8T1</accession>
<dbReference type="SMART" id="SM00358">
    <property type="entry name" value="DSRM"/>
    <property type="match status" value="1"/>
</dbReference>
<keyword evidence="8" id="KW-0460">Magnesium</keyword>
<dbReference type="InterPro" id="IPR029063">
    <property type="entry name" value="SAM-dependent_MTases_sf"/>
</dbReference>
<dbReference type="Pfam" id="PF21224">
    <property type="entry name" value="Hen1_LCD"/>
    <property type="match status" value="1"/>
</dbReference>
<dbReference type="InterPro" id="IPR014720">
    <property type="entry name" value="dsRBD_dom"/>
</dbReference>
<evidence type="ECO:0000256" key="9">
    <source>
        <dbReference type="ARBA" id="ARBA00022884"/>
    </source>
</evidence>